<comment type="caution">
    <text evidence="2">The sequence shown here is derived from an EMBL/GenBank/DDBJ whole genome shotgun (WGS) entry which is preliminary data.</text>
</comment>
<feature type="transmembrane region" description="Helical" evidence="1">
    <location>
        <begin position="206"/>
        <end position="230"/>
    </location>
</feature>
<feature type="transmembrane region" description="Helical" evidence="1">
    <location>
        <begin position="169"/>
        <end position="186"/>
    </location>
</feature>
<gene>
    <name evidence="2" type="ORF">PM738_12615</name>
</gene>
<feature type="transmembrane region" description="Helical" evidence="1">
    <location>
        <begin position="86"/>
        <end position="104"/>
    </location>
</feature>
<evidence type="ECO:0000313" key="3">
    <source>
        <dbReference type="Proteomes" id="UP001211987"/>
    </source>
</evidence>
<feature type="transmembrane region" description="Helical" evidence="1">
    <location>
        <begin position="315"/>
        <end position="333"/>
    </location>
</feature>
<accession>A0AB35IQ29</accession>
<feature type="transmembrane region" description="Helical" evidence="1">
    <location>
        <begin position="348"/>
        <end position="366"/>
    </location>
</feature>
<reference evidence="2" key="1">
    <citation type="submission" date="2023-01" db="EMBL/GenBank/DDBJ databases">
        <title>Human gut microbiome strain richness.</title>
        <authorList>
            <person name="Chen-Liaw A."/>
        </authorList>
    </citation>
    <scope>NUCLEOTIDE SEQUENCE</scope>
    <source>
        <strain evidence="2">1001217st2_G6_1001217B_191108</strain>
    </source>
</reference>
<feature type="transmembrane region" description="Helical" evidence="1">
    <location>
        <begin position="36"/>
        <end position="54"/>
    </location>
</feature>
<keyword evidence="1" id="KW-0812">Transmembrane</keyword>
<name>A0AB35IQ29_9FIRM</name>
<proteinExistence type="predicted"/>
<dbReference type="AlphaFoldDB" id="A0AB35IQ29"/>
<dbReference type="RefSeq" id="WP_272019024.1">
    <property type="nucleotide sequence ID" value="NZ_JAQLKE010000022.1"/>
</dbReference>
<dbReference type="EMBL" id="JAQLKE010000022">
    <property type="protein sequence ID" value="MDB7084649.1"/>
    <property type="molecule type" value="Genomic_DNA"/>
</dbReference>
<evidence type="ECO:0000313" key="2">
    <source>
        <dbReference type="EMBL" id="MDB7084649.1"/>
    </source>
</evidence>
<feature type="transmembrane region" description="Helical" evidence="1">
    <location>
        <begin position="289"/>
        <end position="308"/>
    </location>
</feature>
<organism evidence="2 3">
    <name type="scientific">Thomasclavelia ramosa</name>
    <dbReference type="NCBI Taxonomy" id="1547"/>
    <lineage>
        <taxon>Bacteria</taxon>
        <taxon>Bacillati</taxon>
        <taxon>Bacillota</taxon>
        <taxon>Erysipelotrichia</taxon>
        <taxon>Erysipelotrichales</taxon>
        <taxon>Coprobacillaceae</taxon>
        <taxon>Thomasclavelia</taxon>
    </lineage>
</organism>
<feature type="transmembrane region" description="Helical" evidence="1">
    <location>
        <begin position="373"/>
        <end position="392"/>
    </location>
</feature>
<protein>
    <recommendedName>
        <fullName evidence="4">Glycosyltransferase RgtA/B/C/D-like domain-containing protein</fullName>
    </recommendedName>
</protein>
<evidence type="ECO:0000256" key="1">
    <source>
        <dbReference type="SAM" id="Phobius"/>
    </source>
</evidence>
<feature type="transmembrane region" description="Helical" evidence="1">
    <location>
        <begin position="6"/>
        <end position="24"/>
    </location>
</feature>
<feature type="transmembrane region" description="Helical" evidence="1">
    <location>
        <begin position="142"/>
        <end position="162"/>
    </location>
</feature>
<sequence>MKFDILVYGIMDFLLGALTIIKSWRIKKYQNYKIKLNYIIVFFVIVIVGSYLAYKEFSINLNIAYIMSDPAVHFRNAMDMINNGTVSSMCFASTNNALFISMFIPVVENTVNLYRAFILSDIVMLMLSGGVIYILIERYMNKRVVMFIGLLLVGLYMGGYPLNNMLFGFNYLGMCVSLIGVLIYFLERFYNLEITDKLAFPILSMFFLSVSLCYSLFSPAVWIIGAFIIAKRIKRDGKLLSLNTVIVFLTIFLIPTILTIKFCFIDFFVSNGVNFTTQVNAEGGIYINFVSNFILFLPFVVLSIYICVKKKENTALSFFIIGWSIYIVISHLLRINNIMSTYYCFKSYYVWWLLCIAMVIPSISNVTWNYKRIIAILASIVVLASITFIVPIDKPEFKNNPLLDIYSYNFSYLNRTRTFDEYSIDLYRYINANLKDTTDQVIPFITSFGNYGRTYWYEAMLGYDISEFSSWNFDTSEIIQRLKDEKIEYVGFFYYDEEYLKYEEFLSHQKKVFETPSGAIYKLV</sequence>
<feature type="transmembrane region" description="Helical" evidence="1">
    <location>
        <begin position="242"/>
        <end position="269"/>
    </location>
</feature>
<evidence type="ECO:0008006" key="4">
    <source>
        <dbReference type="Google" id="ProtNLM"/>
    </source>
</evidence>
<feature type="transmembrane region" description="Helical" evidence="1">
    <location>
        <begin position="116"/>
        <end position="136"/>
    </location>
</feature>
<keyword evidence="1" id="KW-1133">Transmembrane helix</keyword>
<dbReference type="Proteomes" id="UP001211987">
    <property type="component" value="Unassembled WGS sequence"/>
</dbReference>
<keyword evidence="1" id="KW-0472">Membrane</keyword>